<keyword evidence="6" id="KW-0449">Lipoprotein</keyword>
<protein>
    <submittedName>
        <fullName evidence="9">Sugar transporter</fullName>
    </submittedName>
</protein>
<keyword evidence="5" id="KW-0998">Cell outer membrane</keyword>
<comment type="subcellular location">
    <subcellularLocation>
        <location evidence="1">Cell outer membrane</location>
        <topology evidence="1">Lipid-anchor</topology>
    </subcellularLocation>
</comment>
<evidence type="ECO:0000256" key="1">
    <source>
        <dbReference type="ARBA" id="ARBA00004459"/>
    </source>
</evidence>
<evidence type="ECO:0000313" key="10">
    <source>
        <dbReference type="Proteomes" id="UP000673447"/>
    </source>
</evidence>
<evidence type="ECO:0000256" key="4">
    <source>
        <dbReference type="ARBA" id="ARBA00023139"/>
    </source>
</evidence>
<reference evidence="9" key="1">
    <citation type="journal article" date="2016" name="Int. J. Syst. Evol. Microbiol.">
        <title>Pseudoxanthomonas helianthi sp. nov., isolated from roots of Jerusalem artichoke (Helianthus tuberosus).</title>
        <authorList>
            <person name="Kittiwongwattana C."/>
            <person name="Thawai C."/>
        </authorList>
    </citation>
    <scope>NUCLEOTIDE SEQUENCE</scope>
    <source>
        <strain evidence="9">110414</strain>
    </source>
</reference>
<dbReference type="NCBIfam" id="NF047847">
    <property type="entry name" value="SS_mature_LptM"/>
    <property type="match status" value="1"/>
</dbReference>
<accession>A0A940X1V9</accession>
<keyword evidence="3" id="KW-0472">Membrane</keyword>
<keyword evidence="10" id="KW-1185">Reference proteome</keyword>
<keyword evidence="9" id="KW-0813">Transport</keyword>
<evidence type="ECO:0000256" key="3">
    <source>
        <dbReference type="ARBA" id="ARBA00023136"/>
    </source>
</evidence>
<dbReference type="InterPro" id="IPR032831">
    <property type="entry name" value="LptM_cons"/>
</dbReference>
<name>A0A940X1V9_9GAMM</name>
<evidence type="ECO:0000313" key="9">
    <source>
        <dbReference type="EMBL" id="MBP3984215.1"/>
    </source>
</evidence>
<keyword evidence="9" id="KW-0762">Sugar transport</keyword>
<feature type="compositionally biased region" description="Low complexity" evidence="7">
    <location>
        <begin position="35"/>
        <end position="71"/>
    </location>
</feature>
<evidence type="ECO:0000256" key="2">
    <source>
        <dbReference type="ARBA" id="ARBA00022729"/>
    </source>
</evidence>
<feature type="chain" id="PRO_5037061168" evidence="8">
    <location>
        <begin position="19"/>
        <end position="82"/>
    </location>
</feature>
<feature type="signal peptide" evidence="8">
    <location>
        <begin position="1"/>
        <end position="18"/>
    </location>
</feature>
<gene>
    <name evidence="9" type="ORF">J5837_07220</name>
</gene>
<sequence length="82" mass="8220">MKTSLRLAFAAVALALLAACGAKGPLFLPTKDAPAETPAAPAETPATETTPTEAAPAEQPATEPTTPESAPVTPPSTPDARR</sequence>
<organism evidence="9 10">
    <name type="scientific">Pseudoxanthomonas helianthi</name>
    <dbReference type="NCBI Taxonomy" id="1453541"/>
    <lineage>
        <taxon>Bacteria</taxon>
        <taxon>Pseudomonadati</taxon>
        <taxon>Pseudomonadota</taxon>
        <taxon>Gammaproteobacteria</taxon>
        <taxon>Lysobacterales</taxon>
        <taxon>Lysobacteraceae</taxon>
        <taxon>Pseudoxanthomonas</taxon>
    </lineage>
</organism>
<reference evidence="9" key="2">
    <citation type="submission" date="2021-03" db="EMBL/GenBank/DDBJ databases">
        <authorList>
            <person name="Cao W."/>
        </authorList>
    </citation>
    <scope>NUCLEOTIDE SEQUENCE</scope>
    <source>
        <strain evidence="9">110414</strain>
    </source>
</reference>
<keyword evidence="2 8" id="KW-0732">Signal</keyword>
<dbReference type="Proteomes" id="UP000673447">
    <property type="component" value="Unassembled WGS sequence"/>
</dbReference>
<proteinExistence type="predicted"/>
<dbReference type="EMBL" id="JAGKTC010000001">
    <property type="protein sequence ID" value="MBP3984215.1"/>
    <property type="molecule type" value="Genomic_DNA"/>
</dbReference>
<evidence type="ECO:0000256" key="7">
    <source>
        <dbReference type="SAM" id="MobiDB-lite"/>
    </source>
</evidence>
<feature type="region of interest" description="Disordered" evidence="7">
    <location>
        <begin position="25"/>
        <end position="82"/>
    </location>
</feature>
<dbReference type="RefSeq" id="WP_210535995.1">
    <property type="nucleotide sequence ID" value="NZ_JAGKTC010000001.1"/>
</dbReference>
<dbReference type="AlphaFoldDB" id="A0A940X1V9"/>
<dbReference type="PROSITE" id="PS51257">
    <property type="entry name" value="PROKAR_LIPOPROTEIN"/>
    <property type="match status" value="1"/>
</dbReference>
<evidence type="ECO:0000256" key="8">
    <source>
        <dbReference type="SAM" id="SignalP"/>
    </source>
</evidence>
<feature type="compositionally biased region" description="Pro residues" evidence="7">
    <location>
        <begin position="72"/>
        <end position="82"/>
    </location>
</feature>
<evidence type="ECO:0000256" key="6">
    <source>
        <dbReference type="ARBA" id="ARBA00023288"/>
    </source>
</evidence>
<comment type="caution">
    <text evidence="9">The sequence shown here is derived from an EMBL/GenBank/DDBJ whole genome shotgun (WGS) entry which is preliminary data.</text>
</comment>
<evidence type="ECO:0000256" key="5">
    <source>
        <dbReference type="ARBA" id="ARBA00023237"/>
    </source>
</evidence>
<keyword evidence="4" id="KW-0564">Palmitate</keyword>